<dbReference type="STRING" id="3659.A0A0A0LR00"/>
<dbReference type="Pfam" id="PF00139">
    <property type="entry name" value="Lectin_legB"/>
    <property type="match status" value="1"/>
</dbReference>
<evidence type="ECO:0000256" key="2">
    <source>
        <dbReference type="ARBA" id="ARBA00022734"/>
    </source>
</evidence>
<dbReference type="Gramene" id="KGN63409">
    <property type="protein sequence ID" value="KGN63409"/>
    <property type="gene ID" value="Csa_2G439170"/>
</dbReference>
<dbReference type="PROSITE" id="PS00308">
    <property type="entry name" value="LECTIN_LEGUME_ALPHA"/>
    <property type="match status" value="1"/>
</dbReference>
<dbReference type="EMBL" id="CM002923">
    <property type="protein sequence ID" value="KGN63409.1"/>
    <property type="molecule type" value="Genomic_DNA"/>
</dbReference>
<accession>A0A0A0LR00</accession>
<feature type="domain" description="Legume lectin" evidence="3">
    <location>
        <begin position="16"/>
        <end position="192"/>
    </location>
</feature>
<dbReference type="Gene3D" id="2.60.120.200">
    <property type="match status" value="1"/>
</dbReference>
<organism evidence="4 5">
    <name type="scientific">Cucumis sativus</name>
    <name type="common">Cucumber</name>
    <dbReference type="NCBI Taxonomy" id="3659"/>
    <lineage>
        <taxon>Eukaryota</taxon>
        <taxon>Viridiplantae</taxon>
        <taxon>Streptophyta</taxon>
        <taxon>Embryophyta</taxon>
        <taxon>Tracheophyta</taxon>
        <taxon>Spermatophyta</taxon>
        <taxon>Magnoliopsida</taxon>
        <taxon>eudicotyledons</taxon>
        <taxon>Gunneridae</taxon>
        <taxon>Pentapetalae</taxon>
        <taxon>rosids</taxon>
        <taxon>fabids</taxon>
        <taxon>Cucurbitales</taxon>
        <taxon>Cucurbitaceae</taxon>
        <taxon>Benincaseae</taxon>
        <taxon>Cucumis</taxon>
    </lineage>
</organism>
<reference evidence="4 5" key="1">
    <citation type="journal article" date="2009" name="Nat. Genet.">
        <title>The genome of the cucumber, Cucumis sativus L.</title>
        <authorList>
            <person name="Huang S."/>
            <person name="Li R."/>
            <person name="Zhang Z."/>
            <person name="Li L."/>
            <person name="Gu X."/>
            <person name="Fan W."/>
            <person name="Lucas W.J."/>
            <person name="Wang X."/>
            <person name="Xie B."/>
            <person name="Ni P."/>
            <person name="Ren Y."/>
            <person name="Zhu H."/>
            <person name="Li J."/>
            <person name="Lin K."/>
            <person name="Jin W."/>
            <person name="Fei Z."/>
            <person name="Li G."/>
            <person name="Staub J."/>
            <person name="Kilian A."/>
            <person name="van der Vossen E.A."/>
            <person name="Wu Y."/>
            <person name="Guo J."/>
            <person name="He J."/>
            <person name="Jia Z."/>
            <person name="Ren Y."/>
            <person name="Tian G."/>
            <person name="Lu Y."/>
            <person name="Ruan J."/>
            <person name="Qian W."/>
            <person name="Wang M."/>
            <person name="Huang Q."/>
            <person name="Li B."/>
            <person name="Xuan Z."/>
            <person name="Cao J."/>
            <person name="Asan"/>
            <person name="Wu Z."/>
            <person name="Zhang J."/>
            <person name="Cai Q."/>
            <person name="Bai Y."/>
            <person name="Zhao B."/>
            <person name="Han Y."/>
            <person name="Li Y."/>
            <person name="Li X."/>
            <person name="Wang S."/>
            <person name="Shi Q."/>
            <person name="Liu S."/>
            <person name="Cho W.K."/>
            <person name="Kim J.Y."/>
            <person name="Xu Y."/>
            <person name="Heller-Uszynska K."/>
            <person name="Miao H."/>
            <person name="Cheng Z."/>
            <person name="Zhang S."/>
            <person name="Wu J."/>
            <person name="Yang Y."/>
            <person name="Kang H."/>
            <person name="Li M."/>
            <person name="Liang H."/>
            <person name="Ren X."/>
            <person name="Shi Z."/>
            <person name="Wen M."/>
            <person name="Jian M."/>
            <person name="Yang H."/>
            <person name="Zhang G."/>
            <person name="Yang Z."/>
            <person name="Chen R."/>
            <person name="Liu S."/>
            <person name="Li J."/>
            <person name="Ma L."/>
            <person name="Liu H."/>
            <person name="Zhou Y."/>
            <person name="Zhao J."/>
            <person name="Fang X."/>
            <person name="Li G."/>
            <person name="Fang L."/>
            <person name="Li Y."/>
            <person name="Liu D."/>
            <person name="Zheng H."/>
            <person name="Zhang Y."/>
            <person name="Qin N."/>
            <person name="Li Z."/>
            <person name="Yang G."/>
            <person name="Yang S."/>
            <person name="Bolund L."/>
            <person name="Kristiansen K."/>
            <person name="Zheng H."/>
            <person name="Li S."/>
            <person name="Zhang X."/>
            <person name="Yang H."/>
            <person name="Wang J."/>
            <person name="Sun R."/>
            <person name="Zhang B."/>
            <person name="Jiang S."/>
            <person name="Wang J."/>
            <person name="Du Y."/>
            <person name="Li S."/>
        </authorList>
    </citation>
    <scope>NUCLEOTIDE SEQUENCE [LARGE SCALE GENOMIC DNA]</scope>
    <source>
        <strain evidence="5">cv. 9930</strain>
    </source>
</reference>
<comment type="similarity">
    <text evidence="1">Belongs to the leguminous lectin family.</text>
</comment>
<dbReference type="InterPro" id="IPR001220">
    <property type="entry name" value="Legume_lectin_dom"/>
</dbReference>
<dbReference type="InterPro" id="IPR050258">
    <property type="entry name" value="Leguminous_Lectin"/>
</dbReference>
<reference evidence="4 5" key="2">
    <citation type="journal article" date="2009" name="PLoS ONE">
        <title>An integrated genetic and cytogenetic map of the cucumber genome.</title>
        <authorList>
            <person name="Ren Y."/>
            <person name="Zhang Z."/>
            <person name="Liu J."/>
            <person name="Staub J.E."/>
            <person name="Han Y."/>
            <person name="Cheng Z."/>
            <person name="Li X."/>
            <person name="Lu J."/>
            <person name="Miao H."/>
            <person name="Kang H."/>
            <person name="Xie B."/>
            <person name="Gu X."/>
            <person name="Wang X."/>
            <person name="Du Y."/>
            <person name="Jin W."/>
            <person name="Huang S."/>
        </authorList>
    </citation>
    <scope>NUCLEOTIDE SEQUENCE [LARGE SCALE GENOMIC DNA]</scope>
    <source>
        <strain evidence="5">cv. 9930</strain>
    </source>
</reference>
<dbReference type="AlphaFoldDB" id="A0A0A0LR00"/>
<dbReference type="PANTHER" id="PTHR32401">
    <property type="entry name" value="CONCANAVALIN A-LIKE LECTIN FAMILY PROTEIN"/>
    <property type="match status" value="1"/>
</dbReference>
<reference evidence="4 5" key="4">
    <citation type="journal article" date="2011" name="BMC Genomics">
        <title>RNA-Seq improves annotation of protein-coding genes in the cucumber genome.</title>
        <authorList>
            <person name="Li Z."/>
            <person name="Zhang Z."/>
            <person name="Yan P."/>
            <person name="Huang S."/>
            <person name="Fei Z."/>
            <person name="Lin K."/>
        </authorList>
    </citation>
    <scope>NUCLEOTIDE SEQUENCE [LARGE SCALE GENOMIC DNA]</scope>
    <source>
        <strain evidence="5">cv. 9930</strain>
    </source>
</reference>
<keyword evidence="5" id="KW-1185">Reference proteome</keyword>
<proteinExistence type="inferred from homology"/>
<protein>
    <recommendedName>
        <fullName evidence="3">Legume lectin domain-containing protein</fullName>
    </recommendedName>
</protein>
<dbReference type="InterPro" id="IPR013320">
    <property type="entry name" value="ConA-like_dom_sf"/>
</dbReference>
<sequence length="195" mass="21989">MEEPHRQIEREMQTHLQTTSQLTSFSTHFTSQFDFHNAISYGDGFAFFLAPVGWPIPPNSGSSLLGLYNSNTQSLPIIHIEFQIGLNNDVYSPYQHMGININSSSFSNSTPWDATLHNGDFADVWISYDSKTKDLSVSWEYQRTGSPVENNFLSYKADLSDALPQRVMFGFTSTTGVYSLSPFISVWEFDTSLSI</sequence>
<gene>
    <name evidence="4" type="ORF">Csa_2G439170</name>
</gene>
<evidence type="ECO:0000313" key="5">
    <source>
        <dbReference type="Proteomes" id="UP000029981"/>
    </source>
</evidence>
<keyword evidence="2" id="KW-0430">Lectin</keyword>
<dbReference type="GO" id="GO:0030246">
    <property type="term" value="F:carbohydrate binding"/>
    <property type="evidence" value="ECO:0007669"/>
    <property type="project" value="UniProtKB-KW"/>
</dbReference>
<dbReference type="Proteomes" id="UP000029981">
    <property type="component" value="Chromosome 2"/>
</dbReference>
<evidence type="ECO:0000256" key="1">
    <source>
        <dbReference type="ARBA" id="ARBA00007606"/>
    </source>
</evidence>
<dbReference type="SUPFAM" id="SSF49899">
    <property type="entry name" value="Concanavalin A-like lectins/glucanases"/>
    <property type="match status" value="1"/>
</dbReference>
<reference evidence="4 5" key="3">
    <citation type="journal article" date="2010" name="BMC Genomics">
        <title>Transcriptome sequencing and comparative analysis of cucumber flowers with different sex types.</title>
        <authorList>
            <person name="Guo S."/>
            <person name="Zheng Y."/>
            <person name="Joung J.G."/>
            <person name="Liu S."/>
            <person name="Zhang Z."/>
            <person name="Crasta O.R."/>
            <person name="Sobral B.W."/>
            <person name="Xu Y."/>
            <person name="Huang S."/>
            <person name="Fei Z."/>
        </authorList>
    </citation>
    <scope>NUCLEOTIDE SEQUENCE [LARGE SCALE GENOMIC DNA]</scope>
    <source>
        <strain evidence="5">cv. 9930</strain>
    </source>
</reference>
<evidence type="ECO:0000313" key="4">
    <source>
        <dbReference type="EMBL" id="KGN63409.1"/>
    </source>
</evidence>
<evidence type="ECO:0000259" key="3">
    <source>
        <dbReference type="Pfam" id="PF00139"/>
    </source>
</evidence>
<dbReference type="InterPro" id="IPR000985">
    <property type="entry name" value="Lectin_LegA_CS"/>
</dbReference>
<dbReference type="PANTHER" id="PTHR32401:SF49">
    <property type="entry name" value="OS10G0129200 PROTEIN"/>
    <property type="match status" value="1"/>
</dbReference>
<dbReference type="OMA" id="ANADWDP"/>
<name>A0A0A0LR00_CUCSA</name>